<dbReference type="InterPro" id="IPR040198">
    <property type="entry name" value="Fido_containing"/>
</dbReference>
<evidence type="ECO:0000259" key="2">
    <source>
        <dbReference type="PROSITE" id="PS51459"/>
    </source>
</evidence>
<evidence type="ECO:0000313" key="3">
    <source>
        <dbReference type="EMBL" id="NBI34433.1"/>
    </source>
</evidence>
<dbReference type="InterPro" id="IPR036597">
    <property type="entry name" value="Fido-like_dom_sf"/>
</dbReference>
<evidence type="ECO:0000256" key="1">
    <source>
        <dbReference type="PIRSR" id="PIRSR640198-1"/>
    </source>
</evidence>
<feature type="domain" description="Fido" evidence="2">
    <location>
        <begin position="113"/>
        <end position="250"/>
    </location>
</feature>
<dbReference type="PROSITE" id="PS51459">
    <property type="entry name" value="FIDO"/>
    <property type="match status" value="1"/>
</dbReference>
<feature type="active site" evidence="1">
    <location>
        <position position="192"/>
    </location>
</feature>
<gene>
    <name evidence="3" type="ORF">D1639_05180</name>
</gene>
<dbReference type="EMBL" id="QWKH01000027">
    <property type="protein sequence ID" value="NBI34433.1"/>
    <property type="molecule type" value="Genomic_DNA"/>
</dbReference>
<comment type="caution">
    <text evidence="3">The sequence shown here is derived from an EMBL/GenBank/DDBJ whole genome shotgun (WGS) entry which is preliminary data.</text>
</comment>
<proteinExistence type="predicted"/>
<dbReference type="PANTHER" id="PTHR13504:SF38">
    <property type="entry name" value="FIDO DOMAIN-CONTAINING PROTEIN"/>
    <property type="match status" value="1"/>
</dbReference>
<dbReference type="Pfam" id="PF02661">
    <property type="entry name" value="Fic"/>
    <property type="match status" value="1"/>
</dbReference>
<accession>A0A7C9KB71</accession>
<reference evidence="3" key="1">
    <citation type="submission" date="2018-08" db="EMBL/GenBank/DDBJ databases">
        <title>Murine metabolic-syndrome-specific gut microbial biobank.</title>
        <authorList>
            <person name="Liu C."/>
        </authorList>
    </citation>
    <scope>NUCLEOTIDE SEQUENCE [LARGE SCALE GENOMIC DNA]</scope>
    <source>
        <strain evidence="3">Z82</strain>
    </source>
</reference>
<protein>
    <submittedName>
        <fullName evidence="3">Fic family protein</fullName>
    </submittedName>
</protein>
<dbReference type="InterPro" id="IPR003812">
    <property type="entry name" value="Fido"/>
</dbReference>
<name>A0A7C9KB71_9BACT</name>
<dbReference type="Gene3D" id="1.10.3290.10">
    <property type="entry name" value="Fido-like domain"/>
    <property type="match status" value="1"/>
</dbReference>
<organism evidence="3">
    <name type="scientific">Muribaculaceae bacterium Z82</name>
    <dbReference type="NCBI Taxonomy" id="2304548"/>
    <lineage>
        <taxon>Bacteria</taxon>
        <taxon>Pseudomonadati</taxon>
        <taxon>Bacteroidota</taxon>
        <taxon>Bacteroidia</taxon>
        <taxon>Bacteroidales</taxon>
        <taxon>Muribaculaceae</taxon>
    </lineage>
</organism>
<dbReference type="AlphaFoldDB" id="A0A7C9KB71"/>
<dbReference type="PANTHER" id="PTHR13504">
    <property type="entry name" value="FIDO DOMAIN-CONTAINING PROTEIN DDB_G0283145"/>
    <property type="match status" value="1"/>
</dbReference>
<sequence>MEVQVLSPAPLASSLSSESFFIVQRSDGEPLMKINRDQMQVMKAAPNSAYEVIMPEFLFHSNKLEGSTFSEEELAKLVEEGLVEGSHEIDDVFETKNSVDVFNYVVDTLGCPIDDEYLCLLNEMLFRETSDAKAGFTCHYKEIPNRIHGSSVQVALPSDLPRAMPELFAMWNESAHDFAAIVDFHVRFEHIHPFQNGNGRIGRFLMMKQCLENDVDIIVVDEALEAPYKSWLEIAQTTGESRFLKEVMTDCQQRFDRKMEAKGITALIPDKETAARLNRR</sequence>
<dbReference type="SUPFAM" id="SSF140931">
    <property type="entry name" value="Fic-like"/>
    <property type="match status" value="1"/>
</dbReference>